<sequence length="165" mass="17387">MKASIPILLVGLVTSAALAQASSPLKLVLSQALVQTTTQDGKTVEKLAPDPKSVLPGAVLEQAVTATNTLGKIMANVSVNLPVPVGTVYLNTLKSGETVRTLFSIDKGKTFAAAPLKKMITVTENGKSVEKEVEVKPAEYTNVRWMLGELAAGDSLKLGFRVKVN</sequence>
<accession>A0A553UU58</accession>
<evidence type="ECO:0000313" key="2">
    <source>
        <dbReference type="EMBL" id="TSA83742.1"/>
    </source>
</evidence>
<feature type="chain" id="PRO_5021951168" description="DUF11 domain-containing protein" evidence="1">
    <location>
        <begin position="20"/>
        <end position="165"/>
    </location>
</feature>
<keyword evidence="1" id="KW-0732">Signal</keyword>
<name>A0A553UU58_9DEIO</name>
<reference evidence="2 3" key="1">
    <citation type="submission" date="2019-07" db="EMBL/GenBank/DDBJ databases">
        <title>Deinococcus detaillus sp. nov., isolated from humus soil in Antarctica.</title>
        <authorList>
            <person name="Zhang K."/>
        </authorList>
    </citation>
    <scope>NUCLEOTIDE SEQUENCE [LARGE SCALE GENOMIC DNA]</scope>
    <source>
        <strain evidence="2 3">H1</strain>
    </source>
</reference>
<protein>
    <recommendedName>
        <fullName evidence="4">DUF11 domain-containing protein</fullName>
    </recommendedName>
</protein>
<proteinExistence type="predicted"/>
<feature type="signal peptide" evidence="1">
    <location>
        <begin position="1"/>
        <end position="19"/>
    </location>
</feature>
<dbReference type="InterPro" id="IPR014468">
    <property type="entry name" value="UCP014979"/>
</dbReference>
<gene>
    <name evidence="2" type="ORF">FNU79_12140</name>
</gene>
<evidence type="ECO:0000313" key="3">
    <source>
        <dbReference type="Proteomes" id="UP000316092"/>
    </source>
</evidence>
<comment type="caution">
    <text evidence="2">The sequence shown here is derived from an EMBL/GenBank/DDBJ whole genome shotgun (WGS) entry which is preliminary data.</text>
</comment>
<dbReference type="PIRSF" id="PIRSF014979">
    <property type="entry name" value="UCP014979"/>
    <property type="match status" value="1"/>
</dbReference>
<dbReference type="EMBL" id="VKDB01000013">
    <property type="protein sequence ID" value="TSA83742.1"/>
    <property type="molecule type" value="Genomic_DNA"/>
</dbReference>
<dbReference type="Proteomes" id="UP000316092">
    <property type="component" value="Unassembled WGS sequence"/>
</dbReference>
<dbReference type="AlphaFoldDB" id="A0A553UU58"/>
<evidence type="ECO:0008006" key="4">
    <source>
        <dbReference type="Google" id="ProtNLM"/>
    </source>
</evidence>
<organism evidence="2 3">
    <name type="scientific">Deinococcus detaillensis</name>
    <dbReference type="NCBI Taxonomy" id="2592048"/>
    <lineage>
        <taxon>Bacteria</taxon>
        <taxon>Thermotogati</taxon>
        <taxon>Deinococcota</taxon>
        <taxon>Deinococci</taxon>
        <taxon>Deinococcales</taxon>
        <taxon>Deinococcaceae</taxon>
        <taxon>Deinococcus</taxon>
    </lineage>
</organism>
<dbReference type="OrthoDB" id="73823at2"/>
<keyword evidence="3" id="KW-1185">Reference proteome</keyword>
<evidence type="ECO:0000256" key="1">
    <source>
        <dbReference type="SAM" id="SignalP"/>
    </source>
</evidence>
<dbReference type="RefSeq" id="WP_143721091.1">
    <property type="nucleotide sequence ID" value="NZ_VKDB01000013.1"/>
</dbReference>